<name>A0A482VP34_ASBVE</name>
<dbReference type="OrthoDB" id="9979538at2759"/>
<dbReference type="Pfam" id="PF13412">
    <property type="entry name" value="HTH_24"/>
    <property type="match status" value="1"/>
</dbReference>
<protein>
    <submittedName>
        <fullName evidence="1">HTH 24 domain containing protein</fullName>
    </submittedName>
</protein>
<dbReference type="EMBL" id="QDEB01078763">
    <property type="protein sequence ID" value="RZC34585.1"/>
    <property type="molecule type" value="Genomic_DNA"/>
</dbReference>
<evidence type="ECO:0000313" key="1">
    <source>
        <dbReference type="EMBL" id="RZC34585.1"/>
    </source>
</evidence>
<organism evidence="1 2">
    <name type="scientific">Asbolus verrucosus</name>
    <name type="common">Desert ironclad beetle</name>
    <dbReference type="NCBI Taxonomy" id="1661398"/>
    <lineage>
        <taxon>Eukaryota</taxon>
        <taxon>Metazoa</taxon>
        <taxon>Ecdysozoa</taxon>
        <taxon>Arthropoda</taxon>
        <taxon>Hexapoda</taxon>
        <taxon>Insecta</taxon>
        <taxon>Pterygota</taxon>
        <taxon>Neoptera</taxon>
        <taxon>Endopterygota</taxon>
        <taxon>Coleoptera</taxon>
        <taxon>Polyphaga</taxon>
        <taxon>Cucujiformia</taxon>
        <taxon>Tenebrionidae</taxon>
        <taxon>Pimeliinae</taxon>
        <taxon>Asbolus</taxon>
    </lineage>
</organism>
<evidence type="ECO:0000313" key="2">
    <source>
        <dbReference type="Proteomes" id="UP000292052"/>
    </source>
</evidence>
<proteinExistence type="predicted"/>
<dbReference type="AlphaFoldDB" id="A0A482VP34"/>
<dbReference type="PANTHER" id="PTHR47326:SF1">
    <property type="entry name" value="HTH PSQ-TYPE DOMAIN-CONTAINING PROTEIN"/>
    <property type="match status" value="1"/>
</dbReference>
<dbReference type="Proteomes" id="UP000292052">
    <property type="component" value="Unassembled WGS sequence"/>
</dbReference>
<reference evidence="1 2" key="1">
    <citation type="submission" date="2017-03" db="EMBL/GenBank/DDBJ databases">
        <title>Genome of the blue death feigning beetle - Asbolus verrucosus.</title>
        <authorList>
            <person name="Rider S.D."/>
        </authorList>
    </citation>
    <scope>NUCLEOTIDE SEQUENCE [LARGE SCALE GENOMIC DNA]</scope>
    <source>
        <strain evidence="1">Butters</strain>
        <tissue evidence="1">Head and leg muscle</tissue>
    </source>
</reference>
<feature type="non-terminal residue" evidence="1">
    <location>
        <position position="90"/>
    </location>
</feature>
<comment type="caution">
    <text evidence="1">The sequence shown here is derived from an EMBL/GenBank/DDBJ whole genome shotgun (WGS) entry which is preliminary data.</text>
</comment>
<keyword evidence="2" id="KW-1185">Reference proteome</keyword>
<sequence length="90" mass="10589">MENEPRTSIRRLAQQMDLSVGTCHAILRKDMHIYPYKITSVQELLPVDPPRRLEFCNWFLNGLNNDDMLIIITLKVFLRMKHGFTELGML</sequence>
<accession>A0A482VP34</accession>
<gene>
    <name evidence="1" type="ORF">BDFB_015237</name>
</gene>
<dbReference type="PANTHER" id="PTHR47326">
    <property type="entry name" value="TRANSPOSABLE ELEMENT TC3 TRANSPOSASE-LIKE PROTEIN"/>
    <property type="match status" value="1"/>
</dbReference>